<dbReference type="Gene3D" id="3.40.50.1820">
    <property type="entry name" value="alpha/beta hydrolase"/>
    <property type="match status" value="1"/>
</dbReference>
<dbReference type="GO" id="GO:0005737">
    <property type="term" value="C:cytoplasm"/>
    <property type="evidence" value="ECO:0007669"/>
    <property type="project" value="UniProtKB-ARBA"/>
</dbReference>
<keyword evidence="4 5" id="KW-0443">Lipid metabolism</keyword>
<dbReference type="Pfam" id="PF01764">
    <property type="entry name" value="Lipase_3"/>
    <property type="match status" value="1"/>
</dbReference>
<dbReference type="InterPro" id="IPR029058">
    <property type="entry name" value="AB_hydrolase_fold"/>
</dbReference>
<keyword evidence="8" id="KW-1185">Reference proteome</keyword>
<dbReference type="CDD" id="cd00519">
    <property type="entry name" value="Lipase_3"/>
    <property type="match status" value="1"/>
</dbReference>
<protein>
    <recommendedName>
        <fullName evidence="5">Phospholipase A1</fullName>
        <ecNumber evidence="5">3.1.1.-</ecNumber>
    </recommendedName>
</protein>
<reference evidence="7 8" key="1">
    <citation type="journal article" date="2014" name="Nat. Genet.">
        <title>Genome sequence of the hot pepper provides insights into the evolution of pungency in Capsicum species.</title>
        <authorList>
            <person name="Kim S."/>
            <person name="Park M."/>
            <person name="Yeom S.I."/>
            <person name="Kim Y.M."/>
            <person name="Lee J.M."/>
            <person name="Lee H.A."/>
            <person name="Seo E."/>
            <person name="Choi J."/>
            <person name="Cheong K."/>
            <person name="Kim K.T."/>
            <person name="Jung K."/>
            <person name="Lee G.W."/>
            <person name="Oh S.K."/>
            <person name="Bae C."/>
            <person name="Kim S.B."/>
            <person name="Lee H.Y."/>
            <person name="Kim S.Y."/>
            <person name="Kim M.S."/>
            <person name="Kang B.C."/>
            <person name="Jo Y.D."/>
            <person name="Yang H.B."/>
            <person name="Jeong H.J."/>
            <person name="Kang W.H."/>
            <person name="Kwon J.K."/>
            <person name="Shin C."/>
            <person name="Lim J.Y."/>
            <person name="Park J.H."/>
            <person name="Huh J.H."/>
            <person name="Kim J.S."/>
            <person name="Kim B.D."/>
            <person name="Cohen O."/>
            <person name="Paran I."/>
            <person name="Suh M.C."/>
            <person name="Lee S.B."/>
            <person name="Kim Y.K."/>
            <person name="Shin Y."/>
            <person name="Noh S.J."/>
            <person name="Park J."/>
            <person name="Seo Y.S."/>
            <person name="Kwon S.Y."/>
            <person name="Kim H.A."/>
            <person name="Park J.M."/>
            <person name="Kim H.J."/>
            <person name="Choi S.B."/>
            <person name="Bosland P.W."/>
            <person name="Reeves G."/>
            <person name="Jo S.H."/>
            <person name="Lee B.W."/>
            <person name="Cho H.T."/>
            <person name="Choi H.S."/>
            <person name="Lee M.S."/>
            <person name="Yu Y."/>
            <person name="Do Choi Y."/>
            <person name="Park B.S."/>
            <person name="van Deynze A."/>
            <person name="Ashrafi H."/>
            <person name="Hill T."/>
            <person name="Kim W.T."/>
            <person name="Pai H.S."/>
            <person name="Ahn H.K."/>
            <person name="Yeam I."/>
            <person name="Giovannoni J.J."/>
            <person name="Rose J.K."/>
            <person name="Sorensen I."/>
            <person name="Lee S.J."/>
            <person name="Kim R.W."/>
            <person name="Choi I.Y."/>
            <person name="Choi B.S."/>
            <person name="Lim J.S."/>
            <person name="Lee Y.H."/>
            <person name="Choi D."/>
        </authorList>
    </citation>
    <scope>NUCLEOTIDE SEQUENCE [LARGE SCALE GENOMIC DNA]</scope>
    <source>
        <strain evidence="8">cv. CM334</strain>
    </source>
</reference>
<comment type="function">
    <text evidence="5">Acylhydrolase that catalyzes the hydrolysis of phospholipids at the sn-1 position.</text>
</comment>
<dbReference type="SMR" id="A0A1U8EZV6"/>
<gene>
    <name evidence="7" type="ORF">T459_27058</name>
</gene>
<dbReference type="InterPro" id="IPR033556">
    <property type="entry name" value="PLA"/>
</dbReference>
<evidence type="ECO:0000256" key="3">
    <source>
        <dbReference type="ARBA" id="ARBA00022963"/>
    </source>
</evidence>
<name>A0A1U8EZV6_CAPAN</name>
<evidence type="ECO:0000256" key="5">
    <source>
        <dbReference type="RuleBase" id="RU367093"/>
    </source>
</evidence>
<dbReference type="OrthoDB" id="438440at2759"/>
<evidence type="ECO:0000313" key="7">
    <source>
        <dbReference type="EMBL" id="PHT67571.1"/>
    </source>
</evidence>
<keyword evidence="2 5" id="KW-0378">Hydrolase</keyword>
<proteinExistence type="inferred from homology"/>
<dbReference type="PANTHER" id="PTHR31828">
    <property type="entry name" value="PHOSPHOLIPASE A1-IIGAMMA"/>
    <property type="match status" value="1"/>
</dbReference>
<dbReference type="AlphaFoldDB" id="A0A1U8EZV6"/>
<evidence type="ECO:0000259" key="6">
    <source>
        <dbReference type="Pfam" id="PF01764"/>
    </source>
</evidence>
<dbReference type="KEGG" id="cann:107848669"/>
<sequence>MRNWFKRKKKSKAKIDKWPSGALKLLLCAEFEEEPNTMDYSIGKRWKVLCGKNNWDGLMDPLDHDLRRYIIHYGEMAQASYDNFNFNKVSKNAGNNRYSKNDLFAKVGLDVGNPFKYRVTKYFYATSSIEVPEAFIIQSLSRESWSKESNWIGYIAVSTDEGKVALGRREILISWRGTVQTLDWVDDLDFFQVSAPKIFRGNTDPKIHRGWYSIYSSEDPRSPFNKTSARDQVIEEVKRLAEEYKSEEISITITGHSMGAAVGTLNAIDIVVNGFNKGCLVTAFLFASPKVGDSNFKNAFSNLENLRILRVSNAIDIVPNYPMIDYSEIGVELIIDTTKSRYLKVPGDVRSWHSLEVHMHGVAGFQGANKCGFKLEVGRDISLVNKHLDALKDEYCVPTCWWVEKNNGMVQQDDGSWNLMDHENDDEDD</sequence>
<comment type="similarity">
    <text evidence="1 5">Belongs to the AB hydrolase superfamily. Lipase family.</text>
</comment>
<organism evidence="7 8">
    <name type="scientific">Capsicum annuum</name>
    <name type="common">Capsicum pepper</name>
    <dbReference type="NCBI Taxonomy" id="4072"/>
    <lineage>
        <taxon>Eukaryota</taxon>
        <taxon>Viridiplantae</taxon>
        <taxon>Streptophyta</taxon>
        <taxon>Embryophyta</taxon>
        <taxon>Tracheophyta</taxon>
        <taxon>Spermatophyta</taxon>
        <taxon>Magnoliopsida</taxon>
        <taxon>eudicotyledons</taxon>
        <taxon>Gunneridae</taxon>
        <taxon>Pentapetalae</taxon>
        <taxon>asterids</taxon>
        <taxon>lamiids</taxon>
        <taxon>Solanales</taxon>
        <taxon>Solanaceae</taxon>
        <taxon>Solanoideae</taxon>
        <taxon>Capsiceae</taxon>
        <taxon>Capsicum</taxon>
    </lineage>
</organism>
<dbReference type="EMBL" id="AYRZ02000011">
    <property type="protein sequence ID" value="PHT67571.1"/>
    <property type="molecule type" value="Genomic_DNA"/>
</dbReference>
<dbReference type="EC" id="3.1.1.-" evidence="5"/>
<comment type="caution">
    <text evidence="7">The sequence shown here is derived from an EMBL/GenBank/DDBJ whole genome shotgun (WGS) entry which is preliminary data.</text>
</comment>
<dbReference type="SUPFAM" id="SSF53474">
    <property type="entry name" value="alpha/beta-Hydrolases"/>
    <property type="match status" value="1"/>
</dbReference>
<evidence type="ECO:0000256" key="1">
    <source>
        <dbReference type="ARBA" id="ARBA00010701"/>
    </source>
</evidence>
<reference evidence="7 8" key="2">
    <citation type="journal article" date="2017" name="Genome Biol.">
        <title>New reference genome sequences of hot pepper reveal the massive evolution of plant disease-resistance genes by retroduplication.</title>
        <authorList>
            <person name="Kim S."/>
            <person name="Park J."/>
            <person name="Yeom S.I."/>
            <person name="Kim Y.M."/>
            <person name="Seo E."/>
            <person name="Kim K.T."/>
            <person name="Kim M.S."/>
            <person name="Lee J.M."/>
            <person name="Cheong K."/>
            <person name="Shin H.S."/>
            <person name="Kim S.B."/>
            <person name="Han K."/>
            <person name="Lee J."/>
            <person name="Park M."/>
            <person name="Lee H.A."/>
            <person name="Lee H.Y."/>
            <person name="Lee Y."/>
            <person name="Oh S."/>
            <person name="Lee J.H."/>
            <person name="Choi E."/>
            <person name="Choi E."/>
            <person name="Lee S.E."/>
            <person name="Jeon J."/>
            <person name="Kim H."/>
            <person name="Choi G."/>
            <person name="Song H."/>
            <person name="Lee J."/>
            <person name="Lee S.C."/>
            <person name="Kwon J.K."/>
            <person name="Lee H.Y."/>
            <person name="Koo N."/>
            <person name="Hong Y."/>
            <person name="Kim R.W."/>
            <person name="Kang W.H."/>
            <person name="Huh J.H."/>
            <person name="Kang B.C."/>
            <person name="Yang T.J."/>
            <person name="Lee Y.H."/>
            <person name="Bennetzen J.L."/>
            <person name="Choi D."/>
        </authorList>
    </citation>
    <scope>NUCLEOTIDE SEQUENCE [LARGE SCALE GENOMIC DNA]</scope>
    <source>
        <strain evidence="8">cv. CM334</strain>
    </source>
</reference>
<feature type="domain" description="Fungal lipase-type" evidence="6">
    <location>
        <begin position="173"/>
        <end position="324"/>
    </location>
</feature>
<dbReference type="GO" id="GO:0008970">
    <property type="term" value="F:phospholipase A1 activity"/>
    <property type="evidence" value="ECO:0007669"/>
    <property type="project" value="UniProtKB-UniRule"/>
</dbReference>
<evidence type="ECO:0000256" key="4">
    <source>
        <dbReference type="ARBA" id="ARBA00023098"/>
    </source>
</evidence>
<dbReference type="FunFam" id="3.40.50.1820:FF:000065">
    <property type="entry name" value="Phospholipase A1-II 3"/>
    <property type="match status" value="1"/>
</dbReference>
<dbReference type="PANTHER" id="PTHR31828:SF37">
    <property type="entry name" value="PHOSPHOLIPASE A1"/>
    <property type="match status" value="1"/>
</dbReference>
<dbReference type="GO" id="GO:0016042">
    <property type="term" value="P:lipid catabolic process"/>
    <property type="evidence" value="ECO:0007669"/>
    <property type="project" value="UniProtKB-UniRule"/>
</dbReference>
<keyword evidence="3 5" id="KW-0442">Lipid degradation</keyword>
<dbReference type="Proteomes" id="UP000222542">
    <property type="component" value="Unassembled WGS sequence"/>
</dbReference>
<dbReference type="InterPro" id="IPR002921">
    <property type="entry name" value="Fungal_lipase-type"/>
</dbReference>
<evidence type="ECO:0000256" key="2">
    <source>
        <dbReference type="ARBA" id="ARBA00022801"/>
    </source>
</evidence>
<evidence type="ECO:0000313" key="8">
    <source>
        <dbReference type="Proteomes" id="UP000222542"/>
    </source>
</evidence>
<accession>A0A1U8EZV6</accession>
<dbReference type="OMA" id="NGYNKHQ"/>
<dbReference type="Gramene" id="PHT67571">
    <property type="protein sequence ID" value="PHT67571"/>
    <property type="gene ID" value="T459_27058"/>
</dbReference>